<name>A0A9N9U0A9_PHYSR</name>
<dbReference type="AlphaFoldDB" id="A0A9N9U0A9"/>
<evidence type="ECO:0000256" key="1">
    <source>
        <dbReference type="SAM" id="Coils"/>
    </source>
</evidence>
<dbReference type="Proteomes" id="UP001153712">
    <property type="component" value="Chromosome 7"/>
</dbReference>
<dbReference type="GO" id="GO:0007268">
    <property type="term" value="P:chemical synaptic transmission"/>
    <property type="evidence" value="ECO:0007669"/>
    <property type="project" value="InterPro"/>
</dbReference>
<feature type="coiled-coil region" evidence="1">
    <location>
        <begin position="422"/>
        <end position="527"/>
    </location>
</feature>
<protein>
    <submittedName>
        <fullName evidence="2">Uncharacterized protein</fullName>
    </submittedName>
</protein>
<proteinExistence type="predicted"/>
<organism evidence="2 3">
    <name type="scientific">Phyllotreta striolata</name>
    <name type="common">Striped flea beetle</name>
    <name type="synonym">Crioceris striolata</name>
    <dbReference type="NCBI Taxonomy" id="444603"/>
    <lineage>
        <taxon>Eukaryota</taxon>
        <taxon>Metazoa</taxon>
        <taxon>Ecdysozoa</taxon>
        <taxon>Arthropoda</taxon>
        <taxon>Hexapoda</taxon>
        <taxon>Insecta</taxon>
        <taxon>Pterygota</taxon>
        <taxon>Neoptera</taxon>
        <taxon>Endopterygota</taxon>
        <taxon>Coleoptera</taxon>
        <taxon>Polyphaga</taxon>
        <taxon>Cucujiformia</taxon>
        <taxon>Chrysomeloidea</taxon>
        <taxon>Chrysomelidae</taxon>
        <taxon>Galerucinae</taxon>
        <taxon>Alticini</taxon>
        <taxon>Phyllotreta</taxon>
    </lineage>
</organism>
<gene>
    <name evidence="2" type="ORF">PHYEVI_LOCUS10323</name>
</gene>
<dbReference type="GO" id="GO:0007005">
    <property type="term" value="P:mitochondrion organization"/>
    <property type="evidence" value="ECO:0007669"/>
    <property type="project" value="InterPro"/>
</dbReference>
<dbReference type="EMBL" id="OU900100">
    <property type="protein sequence ID" value="CAG9864066.1"/>
    <property type="molecule type" value="Genomic_DNA"/>
</dbReference>
<accession>A0A9N9U0A9</accession>
<dbReference type="GO" id="GO:0005814">
    <property type="term" value="C:centriole"/>
    <property type="evidence" value="ECO:0007669"/>
    <property type="project" value="InterPro"/>
</dbReference>
<dbReference type="GO" id="GO:0060271">
    <property type="term" value="P:cilium assembly"/>
    <property type="evidence" value="ECO:0007669"/>
    <property type="project" value="InterPro"/>
</dbReference>
<dbReference type="GO" id="GO:0097539">
    <property type="term" value="C:ciliary transition fiber"/>
    <property type="evidence" value="ECO:0007669"/>
    <property type="project" value="TreeGrafter"/>
</dbReference>
<sequence>MSLDNISSIHQQNVPVHRTNTKKTLSANFIAKRYNSTNHRNGKTTTILANDEPARTEIIVETLDNPENSKKRLARDNRRLTEQNQLLASKFNELEQLSVRKITKLREKVNVLQLANAHFKQDIEELERTHDTVLQDNERLSAEIQRLKVCERCREYRLEIEATRIDNDNYKKANESIEGRSDELREDLQMLKIVVFRLNSQLERYQELLRRNNIPKPLGESHHKRDLQIANFDSSKDITSELHKDHKHAPILWGGVNRHTLGPLLDAYEDTVKEKDEIIEEYESEMAKFAGRTREIIDENETLYRRLNEDEHCSAKLGAELSLTKAESKALKEQNDALVKKCSLKQDKLEEVLKIYEAKVDQMSRDYDVLHGEYVKIKTENAALAEKSKSCSMAQEELKNQMRNFIPISVHTSSVNECKKWYEELKRQYDGEKEKLQETVNNYAKNVEDLNKEISNLNSAKEKLESTIIQLEKHIKKLEAKQADTEHNLNGVQLSRGALKKQLHKAMEFARDMVTEQEVLLKALNQRQIENKAVKKVGSDMASRMDFLKCQLKDVQKNAWQDFVNVEQTIQEQAVTIETMKDKYEKEIEELRKVIARYEGEASKPENVSMAHYFLLKNKYK</sequence>
<keyword evidence="3" id="KW-1185">Reference proteome</keyword>
<feature type="coiled-coil region" evidence="1">
    <location>
        <begin position="70"/>
        <end position="187"/>
    </location>
</feature>
<evidence type="ECO:0000313" key="2">
    <source>
        <dbReference type="EMBL" id="CAG9864066.1"/>
    </source>
</evidence>
<dbReference type="OrthoDB" id="6622877at2759"/>
<keyword evidence="1" id="KW-0175">Coiled coil</keyword>
<dbReference type="PANTHER" id="PTHR36170">
    <property type="entry name" value="CENTROSOMAL PROTEIN OF 89 KDA"/>
    <property type="match status" value="1"/>
</dbReference>
<reference evidence="2" key="1">
    <citation type="submission" date="2022-01" db="EMBL/GenBank/DDBJ databases">
        <authorList>
            <person name="King R."/>
        </authorList>
    </citation>
    <scope>NUCLEOTIDE SEQUENCE</scope>
</reference>
<dbReference type="PANTHER" id="PTHR36170:SF1">
    <property type="entry name" value="CENTROSOMAL PROTEIN OF 89 KDA"/>
    <property type="match status" value="1"/>
</dbReference>
<dbReference type="InterPro" id="IPR033545">
    <property type="entry name" value="CEP89"/>
</dbReference>
<feature type="coiled-coil region" evidence="1">
    <location>
        <begin position="574"/>
        <end position="601"/>
    </location>
</feature>
<evidence type="ECO:0000313" key="3">
    <source>
        <dbReference type="Proteomes" id="UP001153712"/>
    </source>
</evidence>
<dbReference type="GO" id="GO:0045202">
    <property type="term" value="C:synapse"/>
    <property type="evidence" value="ECO:0007669"/>
    <property type="project" value="GOC"/>
</dbReference>